<evidence type="ECO:0000313" key="13">
    <source>
        <dbReference type="Proteomes" id="UP000190959"/>
    </source>
</evidence>
<reference evidence="5" key="2">
    <citation type="submission" date="2016-02" db="EMBL/GenBank/DDBJ databases">
        <title>Genome sequence of Clostridium beijerinckii strain 59B.</title>
        <authorList>
            <person name="Little G.T."/>
            <person name="Minton N.P."/>
        </authorList>
    </citation>
    <scope>NUCLEOTIDE SEQUENCE</scope>
    <source>
        <strain evidence="5">NCIMB 14988</strain>
    </source>
</reference>
<comment type="similarity">
    <text evidence="1">Belongs to the BlaI transcriptional regulatory family.</text>
</comment>
<evidence type="ECO:0000313" key="10">
    <source>
        <dbReference type="EMBL" id="OOM52634.1"/>
    </source>
</evidence>
<protein>
    <submittedName>
        <fullName evidence="9 10">Penicillinase repressor</fullName>
    </submittedName>
    <submittedName>
        <fullName evidence="6">CopY/TcrY family copper transport repressor</fullName>
    </submittedName>
    <submittedName>
        <fullName evidence="5">Transcriptional regulator</fullName>
    </submittedName>
</protein>
<dbReference type="EMBL" id="JABSWW010000001">
    <property type="protein sequence ID" value="NRT86914.1"/>
    <property type="molecule type" value="Genomic_DNA"/>
</dbReference>
<dbReference type="InterPro" id="IPR036388">
    <property type="entry name" value="WH-like_DNA-bd_sf"/>
</dbReference>
<evidence type="ECO:0000313" key="8">
    <source>
        <dbReference type="EMBL" id="NMF03650.1"/>
    </source>
</evidence>
<reference evidence="6" key="9">
    <citation type="journal article" date="2022" name="Nat. Biotechnol.">
        <title>Carbon-negative production of acetone and isopropanol by gas fermentation at industrial pilot scale.</title>
        <authorList>
            <person name="Liew F.E."/>
            <person name="Nogle R."/>
            <person name="Abdalla T."/>
            <person name="Rasor B.J."/>
            <person name="Canter C."/>
            <person name="Jensen R.O."/>
            <person name="Wang L."/>
            <person name="Strutz J."/>
            <person name="Chirania P."/>
            <person name="De Tissera S."/>
            <person name="Mueller A.P."/>
            <person name="Ruan Z."/>
            <person name="Gao A."/>
            <person name="Tran L."/>
            <person name="Engle N.L."/>
            <person name="Bromley J.C."/>
            <person name="Daniell J."/>
            <person name="Conrado R."/>
            <person name="Tschaplinski T.J."/>
            <person name="Giannone R.J."/>
            <person name="Hettich R.L."/>
            <person name="Karim A.S."/>
            <person name="Simpson S.D."/>
            <person name="Brown S.D."/>
            <person name="Leang C."/>
            <person name="Jewett M.C."/>
            <person name="Kopke M."/>
        </authorList>
    </citation>
    <scope>NUCLEOTIDE SEQUENCE</scope>
    <source>
        <strain evidence="6">DJ015</strain>
        <strain evidence="9">DJ080</strain>
    </source>
</reference>
<dbReference type="SUPFAM" id="SSF46785">
    <property type="entry name" value="Winged helix' DNA-binding domain"/>
    <property type="match status" value="1"/>
</dbReference>
<evidence type="ECO:0000256" key="2">
    <source>
        <dbReference type="ARBA" id="ARBA00023015"/>
    </source>
</evidence>
<evidence type="ECO:0000313" key="6">
    <source>
        <dbReference type="EMBL" id="MBC2476627.1"/>
    </source>
</evidence>
<organism evidence="5 12">
    <name type="scientific">Clostridium beijerinckii</name>
    <name type="common">Clostridium MP</name>
    <dbReference type="NCBI Taxonomy" id="1520"/>
    <lineage>
        <taxon>Bacteria</taxon>
        <taxon>Bacillati</taxon>
        <taxon>Bacillota</taxon>
        <taxon>Clostridia</taxon>
        <taxon>Eubacteriales</taxon>
        <taxon>Clostridiaceae</taxon>
        <taxon>Clostridium</taxon>
    </lineage>
</organism>
<evidence type="ECO:0000313" key="11">
    <source>
        <dbReference type="EMBL" id="OOP72376.1"/>
    </source>
</evidence>
<keyword evidence="4" id="KW-0804">Transcription</keyword>
<dbReference type="Proteomes" id="UP000190959">
    <property type="component" value="Unassembled WGS sequence"/>
</dbReference>
<dbReference type="Proteomes" id="UP001194098">
    <property type="component" value="Unassembled WGS sequence"/>
</dbReference>
<reference evidence="11 13" key="4">
    <citation type="submission" date="2017-02" db="EMBL/GenBank/DDBJ databases">
        <title>Genome sequence of Clostridium beijerinckii Br21.</title>
        <authorList>
            <person name="Fonseca B.C."/>
            <person name="Guazzaroni M.E."/>
            <person name="Riano-Pachon D.M."/>
            <person name="Reginatto V."/>
        </authorList>
    </citation>
    <scope>NUCLEOTIDE SEQUENCE [LARGE SCALE GENOMIC DNA]</scope>
    <source>
        <strain evidence="11 13">Br21</strain>
    </source>
</reference>
<proteinExistence type="inferred from homology"/>
<evidence type="ECO:0000313" key="12">
    <source>
        <dbReference type="Proteomes" id="UP000031866"/>
    </source>
</evidence>
<dbReference type="EMBL" id="MWMH01000005">
    <property type="protein sequence ID" value="OOP72376.1"/>
    <property type="molecule type" value="Genomic_DNA"/>
</dbReference>
<dbReference type="OrthoDB" id="9795583at2"/>
<dbReference type="STRING" id="1520.LF65_06410"/>
<reference evidence="7" key="8">
    <citation type="submission" date="2020-11" db="EMBL/GenBank/DDBJ databases">
        <authorList>
            <person name="Thieme N."/>
            <person name="Liebl W."/>
            <person name="Zverlov V."/>
        </authorList>
    </citation>
    <scope>NUCLEOTIDE SEQUENCE</scope>
    <source>
        <strain evidence="7">NT08</strain>
    </source>
</reference>
<dbReference type="GeneID" id="66346025"/>
<dbReference type="EMBL" id="CP010086">
    <property type="protein sequence ID" value="AMK50421.1"/>
    <property type="molecule type" value="Genomic_DNA"/>
</dbReference>
<name>A0A140DME2_CLOBE</name>
<dbReference type="NCBIfam" id="TIGR02698">
    <property type="entry name" value="CopY_TcrY"/>
    <property type="match status" value="1"/>
</dbReference>
<dbReference type="EMBL" id="JABAGD010000003">
    <property type="protein sequence ID" value="NMF03650.1"/>
    <property type="molecule type" value="Genomic_DNA"/>
</dbReference>
<evidence type="ECO:0000313" key="15">
    <source>
        <dbReference type="Proteomes" id="UP000587880"/>
    </source>
</evidence>
<dbReference type="InterPro" id="IPR005650">
    <property type="entry name" value="BlaI_family"/>
</dbReference>
<evidence type="ECO:0000256" key="4">
    <source>
        <dbReference type="ARBA" id="ARBA00023163"/>
    </source>
</evidence>
<dbReference type="Gene3D" id="1.10.10.10">
    <property type="entry name" value="Winged helix-like DNA-binding domain superfamily/Winged helix DNA-binding domain"/>
    <property type="match status" value="1"/>
</dbReference>
<dbReference type="KEGG" id="cbei:LF65_06410"/>
<dbReference type="GO" id="GO:0003677">
    <property type="term" value="F:DNA binding"/>
    <property type="evidence" value="ECO:0007669"/>
    <property type="project" value="UniProtKB-KW"/>
</dbReference>
<gene>
    <name evidence="10" type="primary">blaI_3</name>
    <name evidence="9" type="ORF">B0H41_000593</name>
    <name evidence="11" type="ORF">CBEIBR21_15685</name>
    <name evidence="10" type="ORF">CLBCK_48630</name>
    <name evidence="8" type="ORF">HF849_02625</name>
    <name evidence="6" type="ORF">HGI39_18315</name>
    <name evidence="7" type="ORF">IS491_15910</name>
    <name evidence="5" type="ORF">LF65_06410</name>
</gene>
<dbReference type="GO" id="GO:0045892">
    <property type="term" value="P:negative regulation of DNA-templated transcription"/>
    <property type="evidence" value="ECO:0007669"/>
    <property type="project" value="InterPro"/>
</dbReference>
<reference evidence="12" key="1">
    <citation type="submission" date="2014-12" db="EMBL/GenBank/DDBJ databases">
        <title>Genome sequence of Clostridium beijerinckii strain 59B.</title>
        <authorList>
            <person name="Little G.T."/>
            <person name="Minton N.P."/>
        </authorList>
    </citation>
    <scope>NUCLEOTIDE SEQUENCE [LARGE SCALE GENOMIC DNA]</scope>
    <source>
        <strain evidence="12">59B</strain>
    </source>
</reference>
<dbReference type="Proteomes" id="UP000190973">
    <property type="component" value="Unassembled WGS sequence"/>
</dbReference>
<reference evidence="6" key="5">
    <citation type="submission" date="2020-04" db="EMBL/GenBank/DDBJ databases">
        <authorList>
            <person name="Brown S."/>
        </authorList>
    </citation>
    <scope>NUCLEOTIDE SEQUENCE</scope>
    <source>
        <strain evidence="6">DJ015</strain>
    </source>
</reference>
<dbReference type="AlphaFoldDB" id="A0A140DME2"/>
<accession>A0A140DME2</accession>
<dbReference type="Pfam" id="PF03965">
    <property type="entry name" value="Penicillinase_R"/>
    <property type="match status" value="1"/>
</dbReference>
<evidence type="ECO:0000313" key="5">
    <source>
        <dbReference type="EMBL" id="AMK50421.1"/>
    </source>
</evidence>
<sequence length="124" mass="14485">MGEIPKISEAEWEVMKIVWTDSPRTSNQIIEALEDTKDWKPKTIKTLISRLVSKNALGFKEEGRKYLYYPIVNENECIRAENQTFLSKVYNGAIKNMLVSFIKESDLSKEDIDDLKRILDERNK</sequence>
<reference evidence="10 14" key="3">
    <citation type="submission" date="2016-05" db="EMBL/GenBank/DDBJ databases">
        <title>Microbial solvent formation.</title>
        <authorList>
            <person name="Poehlein A."/>
            <person name="Montoya Solano J.D."/>
            <person name="Flitsch S."/>
            <person name="Krabben P."/>
            <person name="Duerre P."/>
            <person name="Daniel R."/>
        </authorList>
    </citation>
    <scope>NUCLEOTIDE SEQUENCE [LARGE SCALE GENOMIC DNA]</scope>
    <source>
        <strain evidence="10 14">DSM 53</strain>
    </source>
</reference>
<dbReference type="EMBL" id="JABAGV010000057">
    <property type="protein sequence ID" value="MBC2476627.1"/>
    <property type="molecule type" value="Genomic_DNA"/>
</dbReference>
<dbReference type="InterPro" id="IPR014071">
    <property type="entry name" value="Cu_transp_CopY/TcrY"/>
</dbReference>
<reference evidence="8 15" key="6">
    <citation type="submission" date="2020-04" db="EMBL/GenBank/DDBJ databases">
        <authorList>
            <person name="Hitch T.C.A."/>
            <person name="Wylensek D."/>
            <person name="Clavel T."/>
        </authorList>
    </citation>
    <scope>NUCLEOTIDE SEQUENCE [LARGE SCALE GENOMIC DNA]</scope>
    <source>
        <strain evidence="8 15">WB01_NA02</strain>
    </source>
</reference>
<dbReference type="Proteomes" id="UP000587880">
    <property type="component" value="Unassembled WGS sequence"/>
</dbReference>
<evidence type="ECO:0000313" key="9">
    <source>
        <dbReference type="EMBL" id="NRT86914.1"/>
    </source>
</evidence>
<dbReference type="Proteomes" id="UP001193748">
    <property type="component" value="Unassembled WGS sequence"/>
</dbReference>
<evidence type="ECO:0000313" key="14">
    <source>
        <dbReference type="Proteomes" id="UP000190973"/>
    </source>
</evidence>
<keyword evidence="2" id="KW-0805">Transcription regulation</keyword>
<dbReference type="Proteomes" id="UP000031866">
    <property type="component" value="Chromosome"/>
</dbReference>
<evidence type="ECO:0000256" key="1">
    <source>
        <dbReference type="ARBA" id="ARBA00011046"/>
    </source>
</evidence>
<evidence type="ECO:0000256" key="3">
    <source>
        <dbReference type="ARBA" id="ARBA00023125"/>
    </source>
</evidence>
<keyword evidence="3" id="KW-0238">DNA-binding</keyword>
<dbReference type="EMBL" id="LZZI01000201">
    <property type="protein sequence ID" value="OOM52634.1"/>
    <property type="molecule type" value="Genomic_DNA"/>
</dbReference>
<dbReference type="Gene3D" id="1.10.4040.10">
    <property type="entry name" value="Penicillinase repressor domain"/>
    <property type="match status" value="1"/>
</dbReference>
<evidence type="ECO:0000313" key="7">
    <source>
        <dbReference type="EMBL" id="MBF7810123.1"/>
    </source>
</evidence>
<reference evidence="9" key="7">
    <citation type="submission" date="2020-05" db="EMBL/GenBank/DDBJ databases">
        <authorList>
            <person name="Brown S."/>
            <person name="Huntemann M."/>
            <person name="Clum A."/>
            <person name="Spunde A."/>
            <person name="Palaniappan K."/>
            <person name="Ritter S."/>
            <person name="Mikhailova N."/>
            <person name="Chen I.-M."/>
            <person name="Stamatis D."/>
            <person name="Reddy T."/>
            <person name="O'Malley R."/>
            <person name="Daum C."/>
            <person name="Shapiro N."/>
            <person name="Ivanova N."/>
            <person name="Kyrpides N."/>
            <person name="Woyke T."/>
        </authorList>
    </citation>
    <scope>NUCLEOTIDE SEQUENCE</scope>
    <source>
        <strain evidence="9">DJ080</strain>
    </source>
</reference>
<dbReference type="Proteomes" id="UP000631418">
    <property type="component" value="Unassembled WGS sequence"/>
</dbReference>
<dbReference type="InterPro" id="IPR036390">
    <property type="entry name" value="WH_DNA-bd_sf"/>
</dbReference>
<dbReference type="EMBL" id="JADOEF010000001">
    <property type="protein sequence ID" value="MBF7810123.1"/>
    <property type="molecule type" value="Genomic_DNA"/>
</dbReference>
<dbReference type="PIRSF" id="PIRSF019455">
    <property type="entry name" value="CopR_AtkY"/>
    <property type="match status" value="1"/>
</dbReference>
<dbReference type="RefSeq" id="WP_009170362.1">
    <property type="nucleotide sequence ID" value="NZ_BKAK01000079.1"/>
</dbReference>
<dbReference type="OMA" id="ERLDGMC"/>